<feature type="region of interest" description="Disordered" evidence="1">
    <location>
        <begin position="1"/>
        <end position="21"/>
    </location>
</feature>
<dbReference type="Proteomes" id="UP000681967">
    <property type="component" value="Unassembled WGS sequence"/>
</dbReference>
<accession>A0A8S2R9V5</accession>
<evidence type="ECO:0000256" key="1">
    <source>
        <dbReference type="SAM" id="MobiDB-lite"/>
    </source>
</evidence>
<feature type="non-terminal residue" evidence="2">
    <location>
        <position position="102"/>
    </location>
</feature>
<dbReference type="EMBL" id="CAJOBH010010366">
    <property type="protein sequence ID" value="CAF4156429.1"/>
    <property type="molecule type" value="Genomic_DNA"/>
</dbReference>
<sequence length="102" mass="11459">KEIRASQVQPEKSTSTFYLDGTVQQVEPQPVELRMRQPIMGESSTTVFANVKATLDTQHIKVLGNPYQTIEHSSSAIMLDTVPEQLQPSEVELILPRPQIQE</sequence>
<protein>
    <submittedName>
        <fullName evidence="2">Uncharacterized protein</fullName>
    </submittedName>
</protein>
<organism evidence="2 3">
    <name type="scientific">Rotaria magnacalcarata</name>
    <dbReference type="NCBI Taxonomy" id="392030"/>
    <lineage>
        <taxon>Eukaryota</taxon>
        <taxon>Metazoa</taxon>
        <taxon>Spiralia</taxon>
        <taxon>Gnathifera</taxon>
        <taxon>Rotifera</taxon>
        <taxon>Eurotatoria</taxon>
        <taxon>Bdelloidea</taxon>
        <taxon>Philodinida</taxon>
        <taxon>Philodinidae</taxon>
        <taxon>Rotaria</taxon>
    </lineage>
</organism>
<gene>
    <name evidence="2" type="ORF">BYL167_LOCUS21796</name>
</gene>
<evidence type="ECO:0000313" key="3">
    <source>
        <dbReference type="Proteomes" id="UP000681967"/>
    </source>
</evidence>
<dbReference type="AlphaFoldDB" id="A0A8S2R9V5"/>
<feature type="non-terminal residue" evidence="2">
    <location>
        <position position="1"/>
    </location>
</feature>
<evidence type="ECO:0000313" key="2">
    <source>
        <dbReference type="EMBL" id="CAF4156429.1"/>
    </source>
</evidence>
<comment type="caution">
    <text evidence="2">The sequence shown here is derived from an EMBL/GenBank/DDBJ whole genome shotgun (WGS) entry which is preliminary data.</text>
</comment>
<name>A0A8S2R9V5_9BILA</name>
<reference evidence="2" key="1">
    <citation type="submission" date="2021-02" db="EMBL/GenBank/DDBJ databases">
        <authorList>
            <person name="Nowell W R."/>
        </authorList>
    </citation>
    <scope>NUCLEOTIDE SEQUENCE</scope>
</reference>
<proteinExistence type="predicted"/>